<feature type="compositionally biased region" description="Basic and acidic residues" evidence="1">
    <location>
        <begin position="301"/>
        <end position="315"/>
    </location>
</feature>
<feature type="region of interest" description="Disordered" evidence="1">
    <location>
        <begin position="962"/>
        <end position="989"/>
    </location>
</feature>
<dbReference type="InterPro" id="IPR027417">
    <property type="entry name" value="P-loop_NTPase"/>
</dbReference>
<dbReference type="AlphaFoldDB" id="Q7X3K1"/>
<reference evidence="4" key="1">
    <citation type="submission" date="2003-05" db="EMBL/GenBank/DDBJ databases">
        <title>Characterization of the transfer region of the conjugative 60 kb plasmid pBI709.</title>
        <authorList>
            <person name="Battermann A."/>
            <person name="Disque-Kochem C."/>
            <person name="Dreiseikelmann B."/>
        </authorList>
    </citation>
    <scope>NUCLEOTIDE SEQUENCE</scope>
    <source>
        <plasmid evidence="4">pBI709</plasmid>
    </source>
</reference>
<dbReference type="Pfam" id="PF13604">
    <property type="entry name" value="AAA_30"/>
    <property type="match status" value="1"/>
</dbReference>
<keyword evidence="4" id="KW-0614">Plasmid</keyword>
<protein>
    <submittedName>
        <fullName evidence="4">Putative TraC protein</fullName>
    </submittedName>
</protein>
<organism evidence="4">
    <name type="scientific">Pseudomonas putida</name>
    <name type="common">Arthrobacter siderocapsulatus</name>
    <dbReference type="NCBI Taxonomy" id="303"/>
    <lineage>
        <taxon>Bacteria</taxon>
        <taxon>Pseudomonadati</taxon>
        <taxon>Pseudomonadota</taxon>
        <taxon>Gammaproteobacteria</taxon>
        <taxon>Pseudomonadales</taxon>
        <taxon>Pseudomonadaceae</taxon>
        <taxon>Pseudomonas</taxon>
    </lineage>
</organism>
<evidence type="ECO:0000259" key="2">
    <source>
        <dbReference type="Pfam" id="PF08751"/>
    </source>
</evidence>
<dbReference type="SUPFAM" id="SSF52540">
    <property type="entry name" value="P-loop containing nucleoside triphosphate hydrolases"/>
    <property type="match status" value="2"/>
</dbReference>
<dbReference type="EMBL" id="AY299015">
    <property type="protein sequence ID" value="AAP57243.1"/>
    <property type="molecule type" value="Genomic_DNA"/>
</dbReference>
<dbReference type="NCBIfam" id="NF041492">
    <property type="entry name" value="MobF"/>
    <property type="match status" value="1"/>
</dbReference>
<dbReference type="CDD" id="cd17933">
    <property type="entry name" value="DEXSc_RecD-like"/>
    <property type="match status" value="1"/>
</dbReference>
<proteinExistence type="predicted"/>
<name>Q7X3K1_PSEPU</name>
<feature type="region of interest" description="Disordered" evidence="1">
    <location>
        <begin position="301"/>
        <end position="322"/>
    </location>
</feature>
<dbReference type="CDD" id="cd18809">
    <property type="entry name" value="SF1_C_RecD"/>
    <property type="match status" value="1"/>
</dbReference>
<dbReference type="InterPro" id="IPR014862">
    <property type="entry name" value="TrwC"/>
</dbReference>
<dbReference type="Gene3D" id="3.40.50.300">
    <property type="entry name" value="P-loop containing nucleotide triphosphate hydrolases"/>
    <property type="match status" value="2"/>
</dbReference>
<gene>
    <name evidence="4" type="primary">traC</name>
</gene>
<dbReference type="InterPro" id="IPR027785">
    <property type="entry name" value="UvrD-like_helicase_C"/>
</dbReference>
<accession>Q7X3K1</accession>
<evidence type="ECO:0000256" key="1">
    <source>
        <dbReference type="SAM" id="MobiDB-lite"/>
    </source>
</evidence>
<sequence length="989" mass="109909">MFNVTPIKGNNQYAAAHYFSAADDYYAKESPGEWQGEGAERLGLTGLIDSVELAKLLDGKLPNGKRIATTFDPKSGKKRMGLDLTFSAPKSVSMQALVAGDKSVVLAHDRAVTKAMEHVEKLAQARRKEQGKTMRERTGNMVIGKFRHEMSRGKDPQMHTHAVVMNMTQRADGEWRALFNDDIFVVQHEVDAMYKGLLAYELRELGYEIRVLDNEGNFELNHITREQIEAFSGRSKVIEDALAKDGKTRADATTLEKQIIAMATRPRKDERDAELVKQYWVTKSRELGIDYGARSRLDGREYGESRAEPGARVHADSNLPTGMTPGQAVVQYAINHLTEREQVVGEQDMKTVALRRAVGLATPDQVSAEIDRLVKQGTLIESTPAYKMAKGSAEDPVLSPAGWQSHLKELKGWTDKQAQQYVAKAIDRGSLVAAEKRYTTQKGLKREKAILAIERTGRGQIAPLMSQEQVAKALEGSTLTTGQRQAVETIVSTPNRFVGIQGDAGTGKTYSVDRAVQLLSSVNEAMNHGKTEDQPGYRILALAPYGNQVAALKNEGLDAHTLASFFHTKDKKLDERTIIVLDEAGVVGARQMEQLMRLVEKSGARLVQLGDTKQTEAIEAGKPFAQLQQNGMQTARIKEIQRQKDPELKRAVEHAADGNTPLSLQHIKHIEELRNPSERHQAIVNDYVRLTDQERKEVLIVAGTNKDRKEINTLARRALGLEGTGAKFDTLNRVDMTQAERRYAPAYKAGMLIQPEKDYKKAGLMRCETYTVKQALPGNILIVTGADGNPIQFNPRQVTKLSVYKHERPELAMGDLVRITRNDPALDLTNGDRMRVVSTQNGLIELASIKERNGKPERVVKLPANKPLHLEHAYSATVHSAQGLTNDRVMISINTKSRTTSLNLFYVAISRARLEARVYTDAIAGLPAAIAKRYDKTTALSLQKEREVMRLQKPHALKTIADGATNERALERKQRVQPATPSEGRERTK</sequence>
<dbReference type="Pfam" id="PF08751">
    <property type="entry name" value="TrwC"/>
    <property type="match status" value="1"/>
</dbReference>
<evidence type="ECO:0000259" key="3">
    <source>
        <dbReference type="Pfam" id="PF13538"/>
    </source>
</evidence>
<feature type="domain" description="TrwC relaxase" evidence="2">
    <location>
        <begin position="15"/>
        <end position="286"/>
    </location>
</feature>
<dbReference type="SUPFAM" id="SSF55464">
    <property type="entry name" value="Origin of replication-binding domain, RBD-like"/>
    <property type="match status" value="1"/>
</dbReference>
<geneLocation type="plasmid" evidence="4">
    <name>pBI709</name>
</geneLocation>
<dbReference type="Pfam" id="PF13538">
    <property type="entry name" value="UvrD_C_2"/>
    <property type="match status" value="1"/>
</dbReference>
<dbReference type="InterPro" id="IPR014059">
    <property type="entry name" value="TraI/TrwC_relax"/>
</dbReference>
<evidence type="ECO:0000313" key="4">
    <source>
        <dbReference type="EMBL" id="AAP57243.1"/>
    </source>
</evidence>
<dbReference type="NCBIfam" id="TIGR02686">
    <property type="entry name" value="relax_trwC"/>
    <property type="match status" value="1"/>
</dbReference>
<feature type="domain" description="UvrD-like helicase C-terminal" evidence="3">
    <location>
        <begin position="872"/>
        <end position="918"/>
    </location>
</feature>